<feature type="signal peptide" evidence="2">
    <location>
        <begin position="1"/>
        <end position="22"/>
    </location>
</feature>
<comment type="caution">
    <text evidence="4">The sequence shown here is derived from an EMBL/GenBank/DDBJ whole genome shotgun (WGS) entry which is preliminary data.</text>
</comment>
<dbReference type="InterPro" id="IPR051955">
    <property type="entry name" value="PME_Inhibitor"/>
</dbReference>
<dbReference type="Proteomes" id="UP000326396">
    <property type="component" value="Linkage Group LG14"/>
</dbReference>
<protein>
    <recommendedName>
        <fullName evidence="3">Pectinesterase inhibitor domain-containing protein</fullName>
    </recommendedName>
</protein>
<dbReference type="GO" id="GO:0004857">
    <property type="term" value="F:enzyme inhibitor activity"/>
    <property type="evidence" value="ECO:0007669"/>
    <property type="project" value="InterPro"/>
</dbReference>
<name>A0A5N6P6J0_9ASTR</name>
<feature type="chain" id="PRO_5024405714" description="Pectinesterase inhibitor domain-containing protein" evidence="2">
    <location>
        <begin position="23"/>
        <end position="209"/>
    </location>
</feature>
<keyword evidence="1 2" id="KW-0732">Signal</keyword>
<evidence type="ECO:0000313" key="4">
    <source>
        <dbReference type="EMBL" id="KAD5961297.1"/>
    </source>
</evidence>
<evidence type="ECO:0000256" key="2">
    <source>
        <dbReference type="SAM" id="SignalP"/>
    </source>
</evidence>
<sequence length="209" mass="22611">MKPKFFKILFLTTLLLFTPSSSSSLSASLSSSLSSSSSITIAQQNKYSTFIKTSCSSTTYPTACLKSLLPYATTVKTNPRKLVTAALSTALKSANTTLSTITQLSKAMKITKWEAAVLKDCVEDIKDTMDEIKSSIKEISRIPESADKSFAISNAQTWTSSAITDENSCLDGFSDGKVNPIIKQKITNNIVDLARVSSNALYLINHLSV</sequence>
<dbReference type="EMBL" id="SZYD01000006">
    <property type="protein sequence ID" value="KAD5961297.1"/>
    <property type="molecule type" value="Genomic_DNA"/>
</dbReference>
<dbReference type="PANTHER" id="PTHR31080">
    <property type="entry name" value="PECTINESTERASE INHIBITOR-LIKE"/>
    <property type="match status" value="1"/>
</dbReference>
<gene>
    <name evidence="4" type="ORF">E3N88_12770</name>
</gene>
<dbReference type="Gene3D" id="1.20.140.40">
    <property type="entry name" value="Invertase/pectin methylesterase inhibitor family protein"/>
    <property type="match status" value="1"/>
</dbReference>
<dbReference type="Pfam" id="PF04043">
    <property type="entry name" value="PMEI"/>
    <property type="match status" value="1"/>
</dbReference>
<evidence type="ECO:0000313" key="5">
    <source>
        <dbReference type="Proteomes" id="UP000326396"/>
    </source>
</evidence>
<dbReference type="OrthoDB" id="1430376at2759"/>
<accession>A0A5N6P6J0</accession>
<keyword evidence="5" id="KW-1185">Reference proteome</keyword>
<dbReference type="PANTHER" id="PTHR31080:SF15">
    <property type="entry name" value="INVERTASE"/>
    <property type="match status" value="1"/>
</dbReference>
<organism evidence="4 5">
    <name type="scientific">Mikania micrantha</name>
    <name type="common">bitter vine</name>
    <dbReference type="NCBI Taxonomy" id="192012"/>
    <lineage>
        <taxon>Eukaryota</taxon>
        <taxon>Viridiplantae</taxon>
        <taxon>Streptophyta</taxon>
        <taxon>Embryophyta</taxon>
        <taxon>Tracheophyta</taxon>
        <taxon>Spermatophyta</taxon>
        <taxon>Magnoliopsida</taxon>
        <taxon>eudicotyledons</taxon>
        <taxon>Gunneridae</taxon>
        <taxon>Pentapetalae</taxon>
        <taxon>asterids</taxon>
        <taxon>campanulids</taxon>
        <taxon>Asterales</taxon>
        <taxon>Asteraceae</taxon>
        <taxon>Asteroideae</taxon>
        <taxon>Heliantheae alliance</taxon>
        <taxon>Eupatorieae</taxon>
        <taxon>Mikania</taxon>
    </lineage>
</organism>
<evidence type="ECO:0000259" key="3">
    <source>
        <dbReference type="SMART" id="SM00856"/>
    </source>
</evidence>
<dbReference type="AlphaFoldDB" id="A0A5N6P6J0"/>
<dbReference type="NCBIfam" id="TIGR01614">
    <property type="entry name" value="PME_inhib"/>
    <property type="match status" value="1"/>
</dbReference>
<proteinExistence type="predicted"/>
<dbReference type="CDD" id="cd15798">
    <property type="entry name" value="PMEI-like_3"/>
    <property type="match status" value="1"/>
</dbReference>
<reference evidence="4 5" key="1">
    <citation type="submission" date="2019-05" db="EMBL/GenBank/DDBJ databases">
        <title>Mikania micrantha, genome provides insights into the molecular mechanism of rapid growth.</title>
        <authorList>
            <person name="Liu B."/>
        </authorList>
    </citation>
    <scope>NUCLEOTIDE SEQUENCE [LARGE SCALE GENOMIC DNA]</scope>
    <source>
        <strain evidence="4">NLD-2019</strain>
        <tissue evidence="4">Leaf</tissue>
    </source>
</reference>
<dbReference type="SMART" id="SM00856">
    <property type="entry name" value="PMEI"/>
    <property type="match status" value="1"/>
</dbReference>
<feature type="domain" description="Pectinesterase inhibitor" evidence="3">
    <location>
        <begin position="46"/>
        <end position="203"/>
    </location>
</feature>
<dbReference type="InterPro" id="IPR006501">
    <property type="entry name" value="Pectinesterase_inhib_dom"/>
</dbReference>
<dbReference type="SUPFAM" id="SSF101148">
    <property type="entry name" value="Plant invertase/pectin methylesterase inhibitor"/>
    <property type="match status" value="1"/>
</dbReference>
<dbReference type="InterPro" id="IPR035513">
    <property type="entry name" value="Invertase/methylesterase_inhib"/>
</dbReference>
<evidence type="ECO:0000256" key="1">
    <source>
        <dbReference type="ARBA" id="ARBA00022729"/>
    </source>
</evidence>